<proteinExistence type="predicted"/>
<evidence type="ECO:0000313" key="1">
    <source>
        <dbReference type="EMBL" id="GAA1104940.1"/>
    </source>
</evidence>
<reference evidence="2" key="1">
    <citation type="journal article" date="2019" name="Int. J. Syst. Evol. Microbiol.">
        <title>The Global Catalogue of Microorganisms (GCM) 10K type strain sequencing project: providing services to taxonomists for standard genome sequencing and annotation.</title>
        <authorList>
            <consortium name="The Broad Institute Genomics Platform"/>
            <consortium name="The Broad Institute Genome Sequencing Center for Infectious Disease"/>
            <person name="Wu L."/>
            <person name="Ma J."/>
        </authorList>
    </citation>
    <scope>NUCLEOTIDE SEQUENCE [LARGE SCALE GENOMIC DNA]</scope>
    <source>
        <strain evidence="2">JCM 13008</strain>
    </source>
</reference>
<dbReference type="RefSeq" id="WP_343994958.1">
    <property type="nucleotide sequence ID" value="NZ_BAAALG010000010.1"/>
</dbReference>
<accession>A0ABP4EHC4</accession>
<dbReference type="EMBL" id="BAAALG010000010">
    <property type="protein sequence ID" value="GAA1104940.1"/>
    <property type="molecule type" value="Genomic_DNA"/>
</dbReference>
<evidence type="ECO:0000313" key="2">
    <source>
        <dbReference type="Proteomes" id="UP001501581"/>
    </source>
</evidence>
<dbReference type="InterPro" id="IPR007362">
    <property type="entry name" value="DUF429"/>
</dbReference>
<comment type="caution">
    <text evidence="1">The sequence shown here is derived from an EMBL/GenBank/DDBJ whole genome shotgun (WGS) entry which is preliminary data.</text>
</comment>
<dbReference type="Proteomes" id="UP001501581">
    <property type="component" value="Unassembled WGS sequence"/>
</dbReference>
<keyword evidence="2" id="KW-1185">Reference proteome</keyword>
<protein>
    <submittedName>
        <fullName evidence="1">DUF429 domain-containing protein</fullName>
    </submittedName>
</protein>
<name>A0ABP4EHC4_9ACTN</name>
<gene>
    <name evidence="1" type="ORF">GCM10009668_25380</name>
</gene>
<organism evidence="1 2">
    <name type="scientific">Nocardioides dubius</name>
    <dbReference type="NCBI Taxonomy" id="317019"/>
    <lineage>
        <taxon>Bacteria</taxon>
        <taxon>Bacillati</taxon>
        <taxon>Actinomycetota</taxon>
        <taxon>Actinomycetes</taxon>
        <taxon>Propionibacteriales</taxon>
        <taxon>Nocardioidaceae</taxon>
        <taxon>Nocardioides</taxon>
    </lineage>
</organism>
<sequence length="230" mass="24008">MSAAPPVRVLGVDACKRGWVAISNDGRGYFGATIHELMTAAEADDPVSVAAVDMPIGLPVASVRESDALARRLIGRRASSVFTTPVRAAISAASHAEATAISVRATGKGLSQQAFALSRKILEIDAWARAARCRVIEVHPEVCFATMNGAPLAHAKSTWAGVEERRRLLAQAGIAVPSDLGRAGAMAGVDDVLDAAAASWTARRLAEGTAISHPTVPEEFGDGHRAAIWV</sequence>
<dbReference type="Pfam" id="PF04250">
    <property type="entry name" value="DUF429"/>
    <property type="match status" value="1"/>
</dbReference>